<evidence type="ECO:0000313" key="2">
    <source>
        <dbReference type="Proteomes" id="UP000198427"/>
    </source>
</evidence>
<sequence>MKTTFAKIINIGLISVACLLALNSCYIRKKDYGKMVTEEASVDSFDTIDIRGAGTVYISQGKKYSLKFKGEEKRLDVLSFVNKQNRLVIDMKNLIQHIGFFDLKPSDRVTQSIVIYITTPTLSKLSWNNSATVILSDSFKLDKLSIDAPLGGNLKINKMNINQLEVSMVGLGAIDVKSLTAKKVIFDTYGEVGLGVNFYRTDTAIISAKGEPKINTTGTTCLPLTMVTEKGAVIKDKTTRIK</sequence>
<dbReference type="AlphaFoldDB" id="A0A2K9HIP5"/>
<protein>
    <submittedName>
        <fullName evidence="1">Auto-transporter adhesin, head GIN domain</fullName>
    </submittedName>
</protein>
<dbReference type="EMBL" id="FZNZ01000024">
    <property type="protein sequence ID" value="SNR97190.1"/>
    <property type="molecule type" value="Genomic_DNA"/>
</dbReference>
<accession>A0A2K9HIP5</accession>
<dbReference type="Pfam" id="PF10988">
    <property type="entry name" value="DUF2807"/>
    <property type="match status" value="1"/>
</dbReference>
<dbReference type="Proteomes" id="UP000198427">
    <property type="component" value="Unassembled WGS sequence"/>
</dbReference>
<dbReference type="RefSeq" id="WP_089366711.1">
    <property type="nucleotide sequence ID" value="NZ_CAUTGU010000015.1"/>
</dbReference>
<name>A0A2K9HIP5_9BACT</name>
<dbReference type="GeneID" id="94028451"/>
<reference evidence="1 2" key="1">
    <citation type="submission" date="2017-06" db="EMBL/GenBank/DDBJ databases">
        <authorList>
            <person name="Varghese N."/>
            <person name="Submissions S."/>
        </authorList>
    </citation>
    <scope>NUCLEOTIDE SEQUENCE [LARGE SCALE GENOMIC DNA]</scope>
    <source>
        <strain evidence="1 2">DSM 26989</strain>
    </source>
</reference>
<comment type="caution">
    <text evidence="1">The sequence shown here is derived from an EMBL/GenBank/DDBJ whole genome shotgun (WGS) entry which is preliminary data.</text>
</comment>
<evidence type="ECO:0000313" key="1">
    <source>
        <dbReference type="EMBL" id="SNR97190.1"/>
    </source>
</evidence>
<dbReference type="KEGG" id="pje:CRM71_03250"/>
<dbReference type="InterPro" id="IPR021255">
    <property type="entry name" value="DUF2807"/>
</dbReference>
<gene>
    <name evidence="1" type="ORF">SAMN06265364_12428</name>
</gene>
<keyword evidence="2" id="KW-1185">Reference proteome</keyword>
<organism evidence="1 2">
    <name type="scientific">Prevotella jejuni</name>
    <dbReference type="NCBI Taxonomy" id="1177574"/>
    <lineage>
        <taxon>Bacteria</taxon>
        <taxon>Pseudomonadati</taxon>
        <taxon>Bacteroidota</taxon>
        <taxon>Bacteroidia</taxon>
        <taxon>Bacteroidales</taxon>
        <taxon>Prevotellaceae</taxon>
        <taxon>Prevotella</taxon>
    </lineage>
</organism>
<dbReference type="OrthoDB" id="1071733at2"/>
<dbReference type="Gene3D" id="2.160.20.120">
    <property type="match status" value="1"/>
</dbReference>
<proteinExistence type="predicted"/>
<dbReference type="PROSITE" id="PS51257">
    <property type="entry name" value="PROKAR_LIPOPROTEIN"/>
    <property type="match status" value="1"/>
</dbReference>